<reference evidence="1" key="2">
    <citation type="journal article" date="2021" name="PeerJ">
        <title>Extensive microbial diversity within the chicken gut microbiome revealed by metagenomics and culture.</title>
        <authorList>
            <person name="Gilroy R."/>
            <person name="Ravi A."/>
            <person name="Getino M."/>
            <person name="Pursley I."/>
            <person name="Horton D.L."/>
            <person name="Alikhan N.F."/>
            <person name="Baker D."/>
            <person name="Gharbi K."/>
            <person name="Hall N."/>
            <person name="Watson M."/>
            <person name="Adriaenssens E.M."/>
            <person name="Foster-Nyarko E."/>
            <person name="Jarju S."/>
            <person name="Secka A."/>
            <person name="Antonio M."/>
            <person name="Oren A."/>
            <person name="Chaudhuri R.R."/>
            <person name="La Ragione R."/>
            <person name="Hildebrand F."/>
            <person name="Pallen M.J."/>
        </authorList>
    </citation>
    <scope>NUCLEOTIDE SEQUENCE</scope>
    <source>
        <strain evidence="1">11167</strain>
    </source>
</reference>
<dbReference type="EMBL" id="JADIMU010000022">
    <property type="protein sequence ID" value="MBO8442822.1"/>
    <property type="molecule type" value="Genomic_DNA"/>
</dbReference>
<sequence>MTLFDTLGRLESYLPILPRLEHVITVMDRALPYDNPDGSYKCPECDDVSYAVHSALSSDKGIPFEVEEGSHALIVALDGQEVVSSLDASSVFVMCEGRFVVLGPGSWKRAVAVSLPEAFRDVIFTF</sequence>
<dbReference type="Proteomes" id="UP000823633">
    <property type="component" value="Unassembled WGS sequence"/>
</dbReference>
<organism evidence="1 2">
    <name type="scientific">Candidatus Aphodenecus pullistercoris</name>
    <dbReference type="NCBI Taxonomy" id="2840669"/>
    <lineage>
        <taxon>Bacteria</taxon>
        <taxon>Pseudomonadati</taxon>
        <taxon>Spirochaetota</taxon>
        <taxon>Spirochaetia</taxon>
        <taxon>Spirochaetales</taxon>
        <taxon>Candidatus Aphodenecus</taxon>
    </lineage>
</organism>
<gene>
    <name evidence="1" type="ORF">IAC42_03590</name>
</gene>
<reference evidence="1" key="1">
    <citation type="submission" date="2020-10" db="EMBL/GenBank/DDBJ databases">
        <authorList>
            <person name="Gilroy R."/>
        </authorList>
    </citation>
    <scope>NUCLEOTIDE SEQUENCE</scope>
    <source>
        <strain evidence="1">11167</strain>
    </source>
</reference>
<evidence type="ECO:0000313" key="2">
    <source>
        <dbReference type="Proteomes" id="UP000823633"/>
    </source>
</evidence>
<dbReference type="AlphaFoldDB" id="A0A9D9E8X3"/>
<proteinExistence type="predicted"/>
<comment type="caution">
    <text evidence="1">The sequence shown here is derived from an EMBL/GenBank/DDBJ whole genome shotgun (WGS) entry which is preliminary data.</text>
</comment>
<evidence type="ECO:0000313" key="1">
    <source>
        <dbReference type="EMBL" id="MBO8442822.1"/>
    </source>
</evidence>
<name>A0A9D9E8X3_9SPIR</name>
<accession>A0A9D9E8X3</accession>
<protein>
    <submittedName>
        <fullName evidence="1">Uncharacterized protein</fullName>
    </submittedName>
</protein>